<dbReference type="Proteomes" id="UP000308921">
    <property type="component" value="Segment"/>
</dbReference>
<dbReference type="EMBL" id="MK770119">
    <property type="protein sequence ID" value="QCW23807.1"/>
    <property type="molecule type" value="Genomic_DNA"/>
</dbReference>
<keyword evidence="2" id="KW-1185">Reference proteome</keyword>
<accession>A0A4Y5P1I1</accession>
<gene>
    <name evidence="1" type="ORF">AAS21_gp069</name>
</gene>
<evidence type="ECO:0000313" key="2">
    <source>
        <dbReference type="Proteomes" id="UP000308921"/>
    </source>
</evidence>
<reference evidence="1 2" key="1">
    <citation type="submission" date="2019-04" db="EMBL/GenBank/DDBJ databases">
        <title>Complete genome sequence of Pantoea bacteriophage vB_PagS_AAS21.</title>
        <authorList>
            <person name="Truncaite L."/>
            <person name="Simoliuniene M."/>
            <person name="Zajanckauskaite A."/>
            <person name="Meskys R."/>
            <person name="Simoliunas E."/>
        </authorList>
    </citation>
    <scope>NUCLEOTIDE SEQUENCE [LARGE SCALE GENOMIC DNA]</scope>
</reference>
<protein>
    <submittedName>
        <fullName evidence="1">Uncharacterized protein</fullName>
    </submittedName>
</protein>
<organism evidence="1 2">
    <name type="scientific">Pantoea phage vB_PagS_AAS21</name>
    <dbReference type="NCBI Taxonomy" id="2575261"/>
    <lineage>
        <taxon>Viruses</taxon>
        <taxon>Duplodnaviria</taxon>
        <taxon>Heunggongvirae</taxon>
        <taxon>Uroviricota</taxon>
        <taxon>Caudoviricetes</taxon>
        <taxon>Demerecviridae</taxon>
        <taxon>Keyvirus</taxon>
        <taxon>Keyvirus AAS21</taxon>
    </lineage>
</organism>
<sequence>MPVSKNKRKNGKVASRNLTIETLNNRLAGVNKLLGLLSKATNGRIVADKDRALRLAMSKGL</sequence>
<proteinExistence type="predicted"/>
<name>A0A4Y5P1I1_9CAUD</name>
<evidence type="ECO:0000313" key="1">
    <source>
        <dbReference type="EMBL" id="QCW23807.1"/>
    </source>
</evidence>